<proteinExistence type="predicted"/>
<dbReference type="STRING" id="105696.A0A1Y2LVB2"/>
<keyword evidence="10" id="KW-1185">Reference proteome</keyword>
<keyword evidence="4" id="KW-1133">Transmembrane helix</keyword>
<dbReference type="GO" id="GO:0005739">
    <property type="term" value="C:mitochondrion"/>
    <property type="evidence" value="ECO:0007669"/>
    <property type="project" value="UniProtKB-SubCell"/>
</dbReference>
<feature type="region of interest" description="Disordered" evidence="8">
    <location>
        <begin position="405"/>
        <end position="441"/>
    </location>
</feature>
<evidence type="ECO:0000313" key="10">
    <source>
        <dbReference type="Proteomes" id="UP000193240"/>
    </source>
</evidence>
<keyword evidence="7" id="KW-0472">Membrane</keyword>
<dbReference type="Proteomes" id="UP000193240">
    <property type="component" value="Unassembled WGS sequence"/>
</dbReference>
<dbReference type="AlphaFoldDB" id="A0A1Y2LVB2"/>
<keyword evidence="5" id="KW-0175">Coiled coil</keyword>
<keyword evidence="3" id="KW-0812">Transmembrane</keyword>
<dbReference type="PANTHER" id="PTHR14360:SF12">
    <property type="entry name" value="MOZ PROTEIN REPRESENTS A CHROMATIN-ASSOCIATED ACETYLTRANSFERASE"/>
    <property type="match status" value="1"/>
</dbReference>
<dbReference type="Pfam" id="PF07798">
    <property type="entry name" value="CCDC90-like"/>
    <property type="match status" value="1"/>
</dbReference>
<dbReference type="InterPro" id="IPR024461">
    <property type="entry name" value="CCDC90-like"/>
</dbReference>
<dbReference type="InParanoid" id="A0A1Y2LVB2"/>
<gene>
    <name evidence="9" type="ORF">B5807_06604</name>
</gene>
<feature type="compositionally biased region" description="Acidic residues" evidence="8">
    <location>
        <begin position="152"/>
        <end position="161"/>
    </location>
</feature>
<keyword evidence="6" id="KW-0496">Mitochondrion</keyword>
<evidence type="ECO:0000256" key="6">
    <source>
        <dbReference type="ARBA" id="ARBA00023128"/>
    </source>
</evidence>
<reference evidence="9 10" key="1">
    <citation type="journal article" date="2017" name="Genome Announc.">
        <title>Genome sequence of the saprophytic ascomycete Epicoccum nigrum ICMP 19927 strain isolated from New Zealand.</title>
        <authorList>
            <person name="Fokin M."/>
            <person name="Fleetwood D."/>
            <person name="Weir B.S."/>
            <person name="Villas-Boas S.G."/>
        </authorList>
    </citation>
    <scope>NUCLEOTIDE SEQUENCE [LARGE SCALE GENOMIC DNA]</scope>
    <source>
        <strain evidence="9 10">ICMP 19927</strain>
    </source>
</reference>
<evidence type="ECO:0000256" key="7">
    <source>
        <dbReference type="ARBA" id="ARBA00023136"/>
    </source>
</evidence>
<evidence type="ECO:0000256" key="5">
    <source>
        <dbReference type="ARBA" id="ARBA00023054"/>
    </source>
</evidence>
<dbReference type="GO" id="GO:0016020">
    <property type="term" value="C:membrane"/>
    <property type="evidence" value="ECO:0007669"/>
    <property type="project" value="UniProtKB-SubCell"/>
</dbReference>
<evidence type="ECO:0000256" key="3">
    <source>
        <dbReference type="ARBA" id="ARBA00022692"/>
    </source>
</evidence>
<evidence type="ECO:0000256" key="2">
    <source>
        <dbReference type="ARBA" id="ARBA00004370"/>
    </source>
</evidence>
<evidence type="ECO:0000256" key="8">
    <source>
        <dbReference type="SAM" id="MobiDB-lite"/>
    </source>
</evidence>
<evidence type="ECO:0000256" key="1">
    <source>
        <dbReference type="ARBA" id="ARBA00004173"/>
    </source>
</evidence>
<protein>
    <recommendedName>
        <fullName evidence="11">DUF1640 domain-containing protein</fullName>
    </recommendedName>
</protein>
<dbReference type="OMA" id="TSAFMII"/>
<name>A0A1Y2LVB2_EPING</name>
<comment type="subcellular location">
    <subcellularLocation>
        <location evidence="2">Membrane</location>
    </subcellularLocation>
    <subcellularLocation>
        <location evidence="1">Mitochondrion</location>
    </subcellularLocation>
</comment>
<feature type="compositionally biased region" description="Basic and acidic residues" evidence="8">
    <location>
        <begin position="406"/>
        <end position="422"/>
    </location>
</feature>
<dbReference type="EMBL" id="KZ107847">
    <property type="protein sequence ID" value="OSS47874.1"/>
    <property type="molecule type" value="Genomic_DNA"/>
</dbReference>
<feature type="region of interest" description="Disordered" evidence="8">
    <location>
        <begin position="135"/>
        <end position="193"/>
    </location>
</feature>
<evidence type="ECO:0000256" key="4">
    <source>
        <dbReference type="ARBA" id="ARBA00022989"/>
    </source>
</evidence>
<evidence type="ECO:0000313" key="9">
    <source>
        <dbReference type="EMBL" id="OSS47874.1"/>
    </source>
</evidence>
<dbReference type="Gene3D" id="1.20.5.340">
    <property type="match status" value="1"/>
</dbReference>
<accession>A0A1Y2LVB2</accession>
<dbReference type="PANTHER" id="PTHR14360">
    <property type="entry name" value="PROTEIN FMP32, MITOCHONDRIAL"/>
    <property type="match status" value="1"/>
</dbReference>
<sequence length="468" mass="52075">MYGSLCHRAFRSYLPELSHGSGSQPYTDPASSRGDVFSDYGQVIPVAPWHPAIQHDNSSQCLTPHTLKSHKMAAPKLPFLWPMLWKPQLAPQVRSRVRAPRTKRTVTTTSLRSVEAPIQRYGKAHEPAPHLRAQLSEQGDPVPPKIPHDPAQDVEEEEDEADAHVFTEPPVTPAKPTKEAEAPPAPAPKEPLKQDAAKPLDSVLHMPGPSDDAHKPPHLKTPPYVHHFDTYGLVRQLAKSSYTDEQAISLMKAVRGLLIENMMLARQGLVSKSNVENETYLFRAACAELKTEIGNLRRGEVERMRTERNQLQHEVDILGQKLGQETGSVKDDLKGLFDDRKMAVRQEQRSMDTKIQELNYQITIKLNSDARSEVEGLRWVLTRRIAMGIATMATMVILLLQVNSSRKHEQKEEQKKKKDEANNGRGGPPPPHEEPQRLGLSNITQISGPEQGEALGGELLATEGVSLG</sequence>
<organism evidence="9 10">
    <name type="scientific">Epicoccum nigrum</name>
    <name type="common">Soil fungus</name>
    <name type="synonym">Epicoccum purpurascens</name>
    <dbReference type="NCBI Taxonomy" id="105696"/>
    <lineage>
        <taxon>Eukaryota</taxon>
        <taxon>Fungi</taxon>
        <taxon>Dikarya</taxon>
        <taxon>Ascomycota</taxon>
        <taxon>Pezizomycotina</taxon>
        <taxon>Dothideomycetes</taxon>
        <taxon>Pleosporomycetidae</taxon>
        <taxon>Pleosporales</taxon>
        <taxon>Pleosporineae</taxon>
        <taxon>Didymellaceae</taxon>
        <taxon>Epicoccum</taxon>
    </lineage>
</organism>
<evidence type="ECO:0008006" key="11">
    <source>
        <dbReference type="Google" id="ProtNLM"/>
    </source>
</evidence>